<reference evidence="3" key="1">
    <citation type="submission" date="2023-03" db="EMBL/GenBank/DDBJ databases">
        <title>Massive genome expansion in bonnet fungi (Mycena s.s.) driven by repeated elements and novel gene families across ecological guilds.</title>
        <authorList>
            <consortium name="Lawrence Berkeley National Laboratory"/>
            <person name="Harder C.B."/>
            <person name="Miyauchi S."/>
            <person name="Viragh M."/>
            <person name="Kuo A."/>
            <person name="Thoen E."/>
            <person name="Andreopoulos B."/>
            <person name="Lu D."/>
            <person name="Skrede I."/>
            <person name="Drula E."/>
            <person name="Henrissat B."/>
            <person name="Morin E."/>
            <person name="Kohler A."/>
            <person name="Barry K."/>
            <person name="LaButti K."/>
            <person name="Morin E."/>
            <person name="Salamov A."/>
            <person name="Lipzen A."/>
            <person name="Mereny Z."/>
            <person name="Hegedus B."/>
            <person name="Baldrian P."/>
            <person name="Stursova M."/>
            <person name="Weitz H."/>
            <person name="Taylor A."/>
            <person name="Grigoriev I.V."/>
            <person name="Nagy L.G."/>
            <person name="Martin F."/>
            <person name="Kauserud H."/>
        </authorList>
    </citation>
    <scope>NUCLEOTIDE SEQUENCE</scope>
    <source>
        <strain evidence="3">CBHHK188m</strain>
    </source>
</reference>
<keyword evidence="2" id="KW-0732">Signal</keyword>
<dbReference type="Proteomes" id="UP001215280">
    <property type="component" value="Unassembled WGS sequence"/>
</dbReference>
<feature type="chain" id="PRO_5041910767" evidence="2">
    <location>
        <begin position="20"/>
        <end position="123"/>
    </location>
</feature>
<evidence type="ECO:0000313" key="3">
    <source>
        <dbReference type="EMBL" id="KAJ7744786.1"/>
    </source>
</evidence>
<protein>
    <submittedName>
        <fullName evidence="3">Uncharacterized protein</fullName>
    </submittedName>
</protein>
<evidence type="ECO:0000313" key="4">
    <source>
        <dbReference type="Proteomes" id="UP001215280"/>
    </source>
</evidence>
<sequence length="123" mass="13206">MKIIAALHILSAMILATLAVPVIDTKLPTVTGKEVGHTAYISRSRKFRRRVQTFETLDPPDSTQTPDAAVDEVDPEAPGYSSEYYEALDDRLVSGADSHQCAKNERDNFGADAAAGLNPSCAA</sequence>
<organism evidence="3 4">
    <name type="scientific">Mycena maculata</name>
    <dbReference type="NCBI Taxonomy" id="230809"/>
    <lineage>
        <taxon>Eukaryota</taxon>
        <taxon>Fungi</taxon>
        <taxon>Dikarya</taxon>
        <taxon>Basidiomycota</taxon>
        <taxon>Agaricomycotina</taxon>
        <taxon>Agaricomycetes</taxon>
        <taxon>Agaricomycetidae</taxon>
        <taxon>Agaricales</taxon>
        <taxon>Marasmiineae</taxon>
        <taxon>Mycenaceae</taxon>
        <taxon>Mycena</taxon>
    </lineage>
</organism>
<proteinExistence type="predicted"/>
<accession>A0AAD7N462</accession>
<feature type="region of interest" description="Disordered" evidence="1">
    <location>
        <begin position="55"/>
        <end position="80"/>
    </location>
</feature>
<dbReference type="EMBL" id="JARJLG010000106">
    <property type="protein sequence ID" value="KAJ7744786.1"/>
    <property type="molecule type" value="Genomic_DNA"/>
</dbReference>
<dbReference type="AlphaFoldDB" id="A0AAD7N462"/>
<gene>
    <name evidence="3" type="ORF">DFH07DRAFT_978100</name>
</gene>
<keyword evidence="4" id="KW-1185">Reference proteome</keyword>
<evidence type="ECO:0000256" key="2">
    <source>
        <dbReference type="SAM" id="SignalP"/>
    </source>
</evidence>
<comment type="caution">
    <text evidence="3">The sequence shown here is derived from an EMBL/GenBank/DDBJ whole genome shotgun (WGS) entry which is preliminary data.</text>
</comment>
<name>A0AAD7N462_9AGAR</name>
<feature type="signal peptide" evidence="2">
    <location>
        <begin position="1"/>
        <end position="19"/>
    </location>
</feature>
<evidence type="ECO:0000256" key="1">
    <source>
        <dbReference type="SAM" id="MobiDB-lite"/>
    </source>
</evidence>